<evidence type="ECO:0000256" key="3">
    <source>
        <dbReference type="ARBA" id="ARBA00023125"/>
    </source>
</evidence>
<dbReference type="SMART" id="SM01134">
    <property type="entry name" value="DeoRC"/>
    <property type="match status" value="1"/>
</dbReference>
<dbReference type="Gene3D" id="1.10.10.10">
    <property type="entry name" value="Winged helix-like DNA-binding domain superfamily/Winged helix DNA-binding domain"/>
    <property type="match status" value="1"/>
</dbReference>
<protein>
    <submittedName>
        <fullName evidence="7">HTH domain protein</fullName>
    </submittedName>
</protein>
<dbReference type="InterPro" id="IPR001034">
    <property type="entry name" value="DeoR_HTH"/>
</dbReference>
<reference evidence="7 8" key="1">
    <citation type="submission" date="2017-07" db="EMBL/GenBank/DDBJ databases">
        <title>Phylogenetic study on the rhizospheric bacterium Ochrobactrum sp. A44.</title>
        <authorList>
            <person name="Krzyzanowska D.M."/>
            <person name="Ossowicki A."/>
            <person name="Rajewska M."/>
            <person name="Maciag T."/>
            <person name="Kaczynski Z."/>
            <person name="Czerwicka M."/>
            <person name="Jafra S."/>
        </authorList>
    </citation>
    <scope>NUCLEOTIDE SEQUENCE [LARGE SCALE GENOMIC DNA]</scope>
    <source>
        <strain evidence="7 8">PR17</strain>
    </source>
</reference>
<evidence type="ECO:0000256" key="2">
    <source>
        <dbReference type="ARBA" id="ARBA00023015"/>
    </source>
</evidence>
<evidence type="ECO:0000256" key="4">
    <source>
        <dbReference type="ARBA" id="ARBA00023163"/>
    </source>
</evidence>
<sequence>MDLSNQPQKDATESMSELSVSSGKKEVRQQMLLQWIENSHYVSLEEIAERFRVTTQTARRDIADLEHQGKVRRLHGGVSQLAPLDPLTYRQRRHDQMDEKARIAEAVVALIPDNASIFLDTGTTCEAIANALVSREHLHVVTYSLRSAAIISEKTDFTLAVPGGFVRPIDGGMFQEDTPEFIRRFKFDYAIISVSGVDIDGDLCDDDHTEVAVVSAALRQAAHKLLAVDSSKFGKRAMVKLGSVHDITAVITNELPTPVLSDILHAANIPVILANMDT</sequence>
<accession>A0A256FKT4</accession>
<dbReference type="RefSeq" id="WP_094576132.1">
    <property type="nucleotide sequence ID" value="NZ_JBHEEL010000008.1"/>
</dbReference>
<proteinExistence type="predicted"/>
<feature type="region of interest" description="Disordered" evidence="5">
    <location>
        <begin position="1"/>
        <end position="22"/>
    </location>
</feature>
<feature type="domain" description="HTH deoR-type" evidence="6">
    <location>
        <begin position="25"/>
        <end position="80"/>
    </location>
</feature>
<evidence type="ECO:0000256" key="1">
    <source>
        <dbReference type="ARBA" id="ARBA00022491"/>
    </source>
</evidence>
<dbReference type="Gene3D" id="3.40.50.1360">
    <property type="match status" value="1"/>
</dbReference>
<dbReference type="SUPFAM" id="SSF100950">
    <property type="entry name" value="NagB/RpiA/CoA transferase-like"/>
    <property type="match status" value="1"/>
</dbReference>
<evidence type="ECO:0000259" key="6">
    <source>
        <dbReference type="PROSITE" id="PS51000"/>
    </source>
</evidence>
<dbReference type="PROSITE" id="PS51000">
    <property type="entry name" value="HTH_DEOR_2"/>
    <property type="match status" value="1"/>
</dbReference>
<dbReference type="InterPro" id="IPR037171">
    <property type="entry name" value="NagB/RpiA_transferase-like"/>
</dbReference>
<name>A0A256FKT4_9HYPH</name>
<organism evidence="7 8">
    <name type="scientific">Brucella rhizosphaerae</name>
    <dbReference type="NCBI Taxonomy" id="571254"/>
    <lineage>
        <taxon>Bacteria</taxon>
        <taxon>Pseudomonadati</taxon>
        <taxon>Pseudomonadota</taxon>
        <taxon>Alphaproteobacteria</taxon>
        <taxon>Hyphomicrobiales</taxon>
        <taxon>Brucellaceae</taxon>
        <taxon>Brucella/Ochrobactrum group</taxon>
        <taxon>Brucella</taxon>
    </lineage>
</organism>
<dbReference type="PANTHER" id="PTHR30363">
    <property type="entry name" value="HTH-TYPE TRANSCRIPTIONAL REGULATOR SRLR-RELATED"/>
    <property type="match status" value="1"/>
</dbReference>
<keyword evidence="2" id="KW-0805">Transcription regulation</keyword>
<dbReference type="EMBL" id="NNRK01000025">
    <property type="protein sequence ID" value="OYR15429.1"/>
    <property type="molecule type" value="Genomic_DNA"/>
</dbReference>
<dbReference type="OrthoDB" id="31600at2"/>
<dbReference type="InterPro" id="IPR014036">
    <property type="entry name" value="DeoR-like_C"/>
</dbReference>
<keyword evidence="3" id="KW-0238">DNA-binding</keyword>
<evidence type="ECO:0000313" key="7">
    <source>
        <dbReference type="EMBL" id="OYR15429.1"/>
    </source>
</evidence>
<dbReference type="Pfam" id="PF00455">
    <property type="entry name" value="DeoRC"/>
    <property type="match status" value="1"/>
</dbReference>
<comment type="caution">
    <text evidence="7">The sequence shown here is derived from an EMBL/GenBank/DDBJ whole genome shotgun (WGS) entry which is preliminary data.</text>
</comment>
<keyword evidence="4" id="KW-0804">Transcription</keyword>
<dbReference type="GO" id="GO:0003677">
    <property type="term" value="F:DNA binding"/>
    <property type="evidence" value="ECO:0007669"/>
    <property type="project" value="UniProtKB-KW"/>
</dbReference>
<keyword evidence="1" id="KW-0678">Repressor</keyword>
<dbReference type="InterPro" id="IPR050313">
    <property type="entry name" value="Carb_Metab_HTH_regulators"/>
</dbReference>
<dbReference type="PANTHER" id="PTHR30363:SF4">
    <property type="entry name" value="GLYCEROL-3-PHOSPHATE REGULON REPRESSOR"/>
    <property type="match status" value="1"/>
</dbReference>
<dbReference type="Proteomes" id="UP000216345">
    <property type="component" value="Unassembled WGS sequence"/>
</dbReference>
<dbReference type="SUPFAM" id="SSF46785">
    <property type="entry name" value="Winged helix' DNA-binding domain"/>
    <property type="match status" value="1"/>
</dbReference>
<dbReference type="Pfam" id="PF08220">
    <property type="entry name" value="HTH_DeoR"/>
    <property type="match status" value="1"/>
</dbReference>
<dbReference type="PROSITE" id="PS00894">
    <property type="entry name" value="HTH_DEOR_1"/>
    <property type="match status" value="1"/>
</dbReference>
<gene>
    <name evidence="7" type="ORF">CEV32_4701</name>
</gene>
<dbReference type="GO" id="GO:0003700">
    <property type="term" value="F:DNA-binding transcription factor activity"/>
    <property type="evidence" value="ECO:0007669"/>
    <property type="project" value="InterPro"/>
</dbReference>
<dbReference type="SMART" id="SM00420">
    <property type="entry name" value="HTH_DEOR"/>
    <property type="match status" value="1"/>
</dbReference>
<dbReference type="InterPro" id="IPR018356">
    <property type="entry name" value="Tscrpt_reg_HTH_DeoR_CS"/>
</dbReference>
<keyword evidence="8" id="KW-1185">Reference proteome</keyword>
<dbReference type="InterPro" id="IPR036388">
    <property type="entry name" value="WH-like_DNA-bd_sf"/>
</dbReference>
<evidence type="ECO:0000313" key="8">
    <source>
        <dbReference type="Proteomes" id="UP000216345"/>
    </source>
</evidence>
<dbReference type="PRINTS" id="PR00037">
    <property type="entry name" value="HTHLACR"/>
</dbReference>
<dbReference type="AlphaFoldDB" id="A0A256FKT4"/>
<evidence type="ECO:0000256" key="5">
    <source>
        <dbReference type="SAM" id="MobiDB-lite"/>
    </source>
</evidence>
<dbReference type="InterPro" id="IPR036390">
    <property type="entry name" value="WH_DNA-bd_sf"/>
</dbReference>